<keyword evidence="1" id="KW-1133">Transmembrane helix</keyword>
<evidence type="ECO:0000313" key="3">
    <source>
        <dbReference type="Proteomes" id="UP000000370"/>
    </source>
</evidence>
<accession>A9KSB4</accession>
<dbReference type="KEGG" id="cpy:Cphy_1776"/>
<dbReference type="Proteomes" id="UP000000370">
    <property type="component" value="Chromosome"/>
</dbReference>
<dbReference type="AlphaFoldDB" id="A9KSB4"/>
<gene>
    <name evidence="2" type="ordered locus">Cphy_1776</name>
</gene>
<sequence>MWLDVSKSSVTTSKNSPQNWILLGIPILFIIGFFMHYIYEWSGNSLIVGIFAPINESVWEHLKLTFWPMLIWWIAGYIILGKKNNISASQWFTSCTVAELICPLVVLCFYYTYTGALGIESLILDIFSLFLGIAVAQGLALHVYKYARFSQYCLYISVAILILLAVTFTVFTFAPPLFPLFKDSVTGKYGI</sequence>
<feature type="transmembrane region" description="Helical" evidence="1">
    <location>
        <begin position="152"/>
        <end position="174"/>
    </location>
</feature>
<keyword evidence="1" id="KW-0812">Transmembrane</keyword>
<feature type="transmembrane region" description="Helical" evidence="1">
    <location>
        <begin position="20"/>
        <end position="39"/>
    </location>
</feature>
<feature type="transmembrane region" description="Helical" evidence="1">
    <location>
        <begin position="64"/>
        <end position="80"/>
    </location>
</feature>
<dbReference type="OrthoDB" id="48209at2"/>
<dbReference type="EMBL" id="CP000885">
    <property type="protein sequence ID" value="ABX42146.1"/>
    <property type="molecule type" value="Genomic_DNA"/>
</dbReference>
<feature type="transmembrane region" description="Helical" evidence="1">
    <location>
        <begin position="119"/>
        <end position="140"/>
    </location>
</feature>
<dbReference type="eggNOG" id="ENOG50330VC">
    <property type="taxonomic scope" value="Bacteria"/>
</dbReference>
<reference evidence="3" key="1">
    <citation type="submission" date="2007-11" db="EMBL/GenBank/DDBJ databases">
        <title>Complete genome sequence of Clostridium phytofermentans ISDg.</title>
        <authorList>
            <person name="Leschine S.B."/>
            <person name="Warnick T.A."/>
            <person name="Blanchard J.L."/>
            <person name="Schnell D.J."/>
            <person name="Petit E.L."/>
            <person name="LaTouf W.G."/>
            <person name="Copeland A."/>
            <person name="Lucas S."/>
            <person name="Lapidus A."/>
            <person name="Barry K."/>
            <person name="Glavina del Rio T."/>
            <person name="Dalin E."/>
            <person name="Tice H."/>
            <person name="Pitluck S."/>
            <person name="Kiss H."/>
            <person name="Brettin T."/>
            <person name="Bruce D."/>
            <person name="Detter J.C."/>
            <person name="Han C."/>
            <person name="Kuske C."/>
            <person name="Schmutz J."/>
            <person name="Larimer F."/>
            <person name="Land M."/>
            <person name="Hauser L."/>
            <person name="Kyrpides N."/>
            <person name="Kim E.A."/>
            <person name="Richardson P."/>
        </authorList>
    </citation>
    <scope>NUCLEOTIDE SEQUENCE [LARGE SCALE GENOMIC DNA]</scope>
    <source>
        <strain evidence="3">ATCC 700394 / DSM 18823 / ISDg</strain>
    </source>
</reference>
<name>A9KSB4_LACP7</name>
<proteinExistence type="predicted"/>
<organism evidence="2 3">
    <name type="scientific">Lachnoclostridium phytofermentans (strain ATCC 700394 / DSM 18823 / ISDg)</name>
    <name type="common">Clostridium phytofermentans</name>
    <dbReference type="NCBI Taxonomy" id="357809"/>
    <lineage>
        <taxon>Bacteria</taxon>
        <taxon>Bacillati</taxon>
        <taxon>Bacillota</taxon>
        <taxon>Clostridia</taxon>
        <taxon>Lachnospirales</taxon>
        <taxon>Lachnospiraceae</taxon>
    </lineage>
</organism>
<keyword evidence="1" id="KW-0472">Membrane</keyword>
<feature type="transmembrane region" description="Helical" evidence="1">
    <location>
        <begin position="92"/>
        <end position="113"/>
    </location>
</feature>
<protein>
    <submittedName>
        <fullName evidence="2">Uncharacterized protein</fullName>
    </submittedName>
</protein>
<dbReference type="InterPro" id="IPR045407">
    <property type="entry name" value="DUF6512"/>
</dbReference>
<evidence type="ECO:0000313" key="2">
    <source>
        <dbReference type="EMBL" id="ABX42146.1"/>
    </source>
</evidence>
<dbReference type="HOGENOM" id="CLU_111486_0_0_9"/>
<evidence type="ECO:0000256" key="1">
    <source>
        <dbReference type="SAM" id="Phobius"/>
    </source>
</evidence>
<dbReference type="Pfam" id="PF20122">
    <property type="entry name" value="DUF6512"/>
    <property type="match status" value="1"/>
</dbReference>
<keyword evidence="3" id="KW-1185">Reference proteome</keyword>